<accession>A0A1H8S4N4</accession>
<keyword evidence="3 6" id="KW-0812">Transmembrane</keyword>
<evidence type="ECO:0000313" key="8">
    <source>
        <dbReference type="Proteomes" id="UP000198847"/>
    </source>
</evidence>
<keyword evidence="4 6" id="KW-1133">Transmembrane helix</keyword>
<dbReference type="AlphaFoldDB" id="A0A1H8S4N4"/>
<feature type="transmembrane region" description="Helical" evidence="6">
    <location>
        <begin position="12"/>
        <end position="36"/>
    </location>
</feature>
<organism evidence="7 8">
    <name type="scientific">Propionispora vibrioides</name>
    <dbReference type="NCBI Taxonomy" id="112903"/>
    <lineage>
        <taxon>Bacteria</taxon>
        <taxon>Bacillati</taxon>
        <taxon>Bacillota</taxon>
        <taxon>Negativicutes</taxon>
        <taxon>Selenomonadales</taxon>
        <taxon>Sporomusaceae</taxon>
        <taxon>Propionispora</taxon>
    </lineage>
</organism>
<gene>
    <name evidence="7" type="ORF">SAMN04490178_104215</name>
</gene>
<name>A0A1H8S4N4_9FIRM</name>
<dbReference type="GO" id="GO:0016020">
    <property type="term" value="C:membrane"/>
    <property type="evidence" value="ECO:0007669"/>
    <property type="project" value="UniProtKB-SubCell"/>
</dbReference>
<keyword evidence="5 6" id="KW-0472">Membrane</keyword>
<feature type="transmembrane region" description="Helical" evidence="6">
    <location>
        <begin position="48"/>
        <end position="68"/>
    </location>
</feature>
<dbReference type="NCBIfam" id="TIGR03717">
    <property type="entry name" value="R_switched_YjbE"/>
    <property type="match status" value="1"/>
</dbReference>
<evidence type="ECO:0000256" key="5">
    <source>
        <dbReference type="ARBA" id="ARBA00023136"/>
    </source>
</evidence>
<dbReference type="PANTHER" id="PTHR30238:SF4">
    <property type="entry name" value="SLL1022 PROTEIN"/>
    <property type="match status" value="1"/>
</dbReference>
<keyword evidence="8" id="KW-1185">Reference proteome</keyword>
<evidence type="ECO:0000256" key="2">
    <source>
        <dbReference type="ARBA" id="ARBA00007511"/>
    </source>
</evidence>
<protein>
    <submittedName>
        <fullName evidence="7">Integral membrane protein, YjbE family</fullName>
    </submittedName>
</protein>
<evidence type="ECO:0000313" key="7">
    <source>
        <dbReference type="EMBL" id="SEO73969.1"/>
    </source>
</evidence>
<feature type="transmembrane region" description="Helical" evidence="6">
    <location>
        <begin position="139"/>
        <end position="159"/>
    </location>
</feature>
<evidence type="ECO:0000256" key="1">
    <source>
        <dbReference type="ARBA" id="ARBA00004141"/>
    </source>
</evidence>
<dbReference type="InterPro" id="IPR022301">
    <property type="entry name" value="Integral_membrane_YjbE"/>
</dbReference>
<comment type="similarity">
    <text evidence="2">Belongs to the TerC family.</text>
</comment>
<dbReference type="OrthoDB" id="5295733at2"/>
<comment type="subcellular location">
    <subcellularLocation>
        <location evidence="1">Membrane</location>
        <topology evidence="1">Multi-pass membrane protein</topology>
    </subcellularLocation>
</comment>
<dbReference type="PANTHER" id="PTHR30238">
    <property type="entry name" value="MEMBRANE BOUND PREDICTED REDOX MODULATOR"/>
    <property type="match status" value="1"/>
</dbReference>
<evidence type="ECO:0000256" key="6">
    <source>
        <dbReference type="SAM" id="Phobius"/>
    </source>
</evidence>
<evidence type="ECO:0000256" key="3">
    <source>
        <dbReference type="ARBA" id="ARBA00022692"/>
    </source>
</evidence>
<reference evidence="7 8" key="1">
    <citation type="submission" date="2016-10" db="EMBL/GenBank/DDBJ databases">
        <authorList>
            <person name="de Groot N.N."/>
        </authorList>
    </citation>
    <scope>NUCLEOTIDE SEQUENCE [LARGE SCALE GENOMIC DNA]</scope>
    <source>
        <strain evidence="7 8">DSM 13305</strain>
    </source>
</reference>
<evidence type="ECO:0000256" key="4">
    <source>
        <dbReference type="ARBA" id="ARBA00022989"/>
    </source>
</evidence>
<dbReference type="EMBL" id="FODY01000004">
    <property type="protein sequence ID" value="SEO73969.1"/>
    <property type="molecule type" value="Genomic_DNA"/>
</dbReference>
<dbReference type="Proteomes" id="UP000198847">
    <property type="component" value="Unassembled WGS sequence"/>
</dbReference>
<dbReference type="RefSeq" id="WP_091744640.1">
    <property type="nucleotide sequence ID" value="NZ_FODY01000004.1"/>
</dbReference>
<dbReference type="STRING" id="112903.SAMN04490178_104215"/>
<feature type="transmembrane region" description="Helical" evidence="6">
    <location>
        <begin position="201"/>
        <end position="219"/>
    </location>
</feature>
<feature type="transmembrane region" description="Helical" evidence="6">
    <location>
        <begin position="171"/>
        <end position="189"/>
    </location>
</feature>
<dbReference type="InterPro" id="IPR005496">
    <property type="entry name" value="Integral_membrane_TerC"/>
</dbReference>
<sequence>MDFLPSFSLEWLLGFGGIMLIDLVLSGDNAVVIALASKNLPPNERKLAIRWGSAAAVGLRIVLTFTAASLLDIPYLRFAGGLALIWIAIKLLDKDESEVTCHKAACLREAIKMIVLADVIMSLDNVLALAGVANTVPEGKYLLIVLGLLASIPLVMFGAQVLSHLMDRFPIIVYAGAGILGYAASEMIATDPALHAFTANYQTLLHITLVVLVLVVGYVQKHRAVR</sequence>
<proteinExistence type="inferred from homology"/>
<feature type="transmembrane region" description="Helical" evidence="6">
    <location>
        <begin position="74"/>
        <end position="92"/>
    </location>
</feature>
<dbReference type="Pfam" id="PF03741">
    <property type="entry name" value="TerC"/>
    <property type="match status" value="1"/>
</dbReference>
<feature type="transmembrane region" description="Helical" evidence="6">
    <location>
        <begin position="113"/>
        <end position="133"/>
    </location>
</feature>